<keyword evidence="3" id="KW-1185">Reference proteome</keyword>
<dbReference type="OrthoDB" id="9814425at2"/>
<organism evidence="2 3">
    <name type="scientific">Fibrisoma montanum</name>
    <dbReference type="NCBI Taxonomy" id="2305895"/>
    <lineage>
        <taxon>Bacteria</taxon>
        <taxon>Pseudomonadati</taxon>
        <taxon>Bacteroidota</taxon>
        <taxon>Cytophagia</taxon>
        <taxon>Cytophagales</taxon>
        <taxon>Spirosomataceae</taxon>
        <taxon>Fibrisoma</taxon>
    </lineage>
</organism>
<reference evidence="2 3" key="1">
    <citation type="submission" date="2018-08" db="EMBL/GenBank/DDBJ databases">
        <title>Fibrisoma montanum sp. nov., isolated from Danxia mountain soil.</title>
        <authorList>
            <person name="Huang Y."/>
        </authorList>
    </citation>
    <scope>NUCLEOTIDE SEQUENCE [LARGE SCALE GENOMIC DNA]</scope>
    <source>
        <strain evidence="2 3">HYT19</strain>
    </source>
</reference>
<dbReference type="CDD" id="cd00531">
    <property type="entry name" value="NTF2_like"/>
    <property type="match status" value="1"/>
</dbReference>
<dbReference type="AlphaFoldDB" id="A0A418MBR7"/>
<dbReference type="InterPro" id="IPR032710">
    <property type="entry name" value="NTF2-like_dom_sf"/>
</dbReference>
<dbReference type="Pfam" id="PF14534">
    <property type="entry name" value="DUF4440"/>
    <property type="match status" value="1"/>
</dbReference>
<dbReference type="EMBL" id="QXED01000003">
    <property type="protein sequence ID" value="RIV23790.1"/>
    <property type="molecule type" value="Genomic_DNA"/>
</dbReference>
<dbReference type="SUPFAM" id="SSF54427">
    <property type="entry name" value="NTF2-like"/>
    <property type="match status" value="1"/>
</dbReference>
<dbReference type="Gene3D" id="3.10.450.50">
    <property type="match status" value="1"/>
</dbReference>
<sequence>MQTSTTASILDQIRQGNDAFEAAFRHQDVSALAALYTDDAMLLPPGGNEQKGPQTIGQFWQGAMNMGVAQAQLTTVEAEQHGDTAIEIGNYRLSTSTGDLIDHGKYVVIWKQQGDQWFLHRDIWNTSQGAG</sequence>
<proteinExistence type="predicted"/>
<name>A0A418MBR7_9BACT</name>
<comment type="caution">
    <text evidence="2">The sequence shown here is derived from an EMBL/GenBank/DDBJ whole genome shotgun (WGS) entry which is preliminary data.</text>
</comment>
<gene>
    <name evidence="2" type="ORF">DYU11_12530</name>
</gene>
<feature type="domain" description="DUF4440" evidence="1">
    <location>
        <begin position="18"/>
        <end position="117"/>
    </location>
</feature>
<dbReference type="RefSeq" id="WP_119668006.1">
    <property type="nucleotide sequence ID" value="NZ_QXED01000003.1"/>
</dbReference>
<evidence type="ECO:0000313" key="3">
    <source>
        <dbReference type="Proteomes" id="UP000283523"/>
    </source>
</evidence>
<protein>
    <submittedName>
        <fullName evidence="2">DUF4440 domain-containing protein</fullName>
    </submittedName>
</protein>
<dbReference type="InterPro" id="IPR027843">
    <property type="entry name" value="DUF4440"/>
</dbReference>
<accession>A0A418MBR7</accession>
<evidence type="ECO:0000313" key="2">
    <source>
        <dbReference type="EMBL" id="RIV23790.1"/>
    </source>
</evidence>
<dbReference type="Proteomes" id="UP000283523">
    <property type="component" value="Unassembled WGS sequence"/>
</dbReference>
<evidence type="ECO:0000259" key="1">
    <source>
        <dbReference type="Pfam" id="PF14534"/>
    </source>
</evidence>